<dbReference type="AlphaFoldDB" id="A0AAV8Y1C0"/>
<keyword evidence="2" id="KW-1185">Reference proteome</keyword>
<proteinExistence type="predicted"/>
<gene>
    <name evidence="1" type="ORF">NQ318_016043</name>
</gene>
<dbReference type="EMBL" id="JAPWTK010000222">
    <property type="protein sequence ID" value="KAJ8945274.1"/>
    <property type="molecule type" value="Genomic_DNA"/>
</dbReference>
<evidence type="ECO:0000313" key="2">
    <source>
        <dbReference type="Proteomes" id="UP001162162"/>
    </source>
</evidence>
<evidence type="ECO:0000313" key="1">
    <source>
        <dbReference type="EMBL" id="KAJ8945274.1"/>
    </source>
</evidence>
<organism evidence="1 2">
    <name type="scientific">Aromia moschata</name>
    <dbReference type="NCBI Taxonomy" id="1265417"/>
    <lineage>
        <taxon>Eukaryota</taxon>
        <taxon>Metazoa</taxon>
        <taxon>Ecdysozoa</taxon>
        <taxon>Arthropoda</taxon>
        <taxon>Hexapoda</taxon>
        <taxon>Insecta</taxon>
        <taxon>Pterygota</taxon>
        <taxon>Neoptera</taxon>
        <taxon>Endopterygota</taxon>
        <taxon>Coleoptera</taxon>
        <taxon>Polyphaga</taxon>
        <taxon>Cucujiformia</taxon>
        <taxon>Chrysomeloidea</taxon>
        <taxon>Cerambycidae</taxon>
        <taxon>Cerambycinae</taxon>
        <taxon>Callichromatini</taxon>
        <taxon>Aromia</taxon>
    </lineage>
</organism>
<comment type="caution">
    <text evidence="1">The sequence shown here is derived from an EMBL/GenBank/DDBJ whole genome shotgun (WGS) entry which is preliminary data.</text>
</comment>
<name>A0AAV8Y1C0_9CUCU</name>
<reference evidence="1" key="1">
    <citation type="journal article" date="2023" name="Insect Mol. Biol.">
        <title>Genome sequencing provides insights into the evolution of gene families encoding plant cell wall-degrading enzymes in longhorned beetles.</title>
        <authorList>
            <person name="Shin N.R."/>
            <person name="Okamura Y."/>
            <person name="Kirsch R."/>
            <person name="Pauchet Y."/>
        </authorList>
    </citation>
    <scope>NUCLEOTIDE SEQUENCE</scope>
    <source>
        <strain evidence="1">AMC_N1</strain>
    </source>
</reference>
<dbReference type="Proteomes" id="UP001162162">
    <property type="component" value="Unassembled WGS sequence"/>
</dbReference>
<accession>A0AAV8Y1C0</accession>
<sequence length="162" mass="18275">MGHLFQPCMEKNLTKLTGRVYSMPTTNKLRTAIYIPPHIKDQQIHPKHKAQHLSISDLTAVKVEYIIFSVSSIRLGHPVTNVGDGGPGSFLPHPKVRSHVKCLCQLQEKMKEVRAKLPSDTKVNYLGGKNQYFDICFSLLFTEVKKLRQPLGTFTTCTEKAL</sequence>
<protein>
    <submittedName>
        <fullName evidence="1">Uncharacterized protein</fullName>
    </submittedName>
</protein>